<organism evidence="2 3">
    <name type="scientific">Bos indicus x Bos taurus</name>
    <name type="common">Hybrid cattle</name>
    <dbReference type="NCBI Taxonomy" id="30522"/>
    <lineage>
        <taxon>Eukaryota</taxon>
        <taxon>Metazoa</taxon>
        <taxon>Chordata</taxon>
        <taxon>Craniata</taxon>
        <taxon>Vertebrata</taxon>
        <taxon>Euteleostomi</taxon>
        <taxon>Mammalia</taxon>
        <taxon>Eutheria</taxon>
        <taxon>Laurasiatheria</taxon>
        <taxon>Artiodactyla</taxon>
        <taxon>Ruminantia</taxon>
        <taxon>Pecora</taxon>
        <taxon>Bovidae</taxon>
        <taxon>Bovinae</taxon>
        <taxon>Bos</taxon>
    </lineage>
</organism>
<sequence length="206" mass="22498">MTWSLPDGSLISGFHSEESFWEKPARKRRDTRNPPCPASSRRSPHIALRGTWTGSPGRWCCWQCRHTPRRRCTGCSSASGTTRGRGCAPPCARPGSAGRGGAVSASEVGGRAPWELGCIPNRKMGLSLSKQPSLCAKTGLGRTIEAPRQLGLAYLKWKPKSGQQALQLQWSHLMRFWKTCTSVLSFPPICLFPGVCTRNGNSECAK</sequence>
<reference evidence="2" key="2">
    <citation type="submission" date="2025-08" db="UniProtKB">
        <authorList>
            <consortium name="Ensembl"/>
        </authorList>
    </citation>
    <scope>IDENTIFICATION</scope>
</reference>
<dbReference type="Ensembl" id="ENSBIXT00000007794.1">
    <property type="protein sequence ID" value="ENSBIXP00000004451.1"/>
    <property type="gene ID" value="ENSBIXG00000010794.1"/>
</dbReference>
<reference evidence="2 3" key="1">
    <citation type="submission" date="2018-11" db="EMBL/GenBank/DDBJ databases">
        <title>Haplotype-resolved cattle genomes.</title>
        <authorList>
            <person name="Low W.Y."/>
            <person name="Tearle R."/>
            <person name="Bickhart D.M."/>
            <person name="Rosen B.D."/>
            <person name="Koren S."/>
            <person name="Rhie A."/>
            <person name="Hiendleder S."/>
            <person name="Phillippy A.M."/>
            <person name="Smith T.P.L."/>
            <person name="Williams J.L."/>
        </authorList>
    </citation>
    <scope>NUCLEOTIDE SEQUENCE [LARGE SCALE GENOMIC DNA]</scope>
</reference>
<dbReference type="Proteomes" id="UP000314981">
    <property type="component" value="Chromosome 15"/>
</dbReference>
<reference evidence="2" key="3">
    <citation type="submission" date="2025-09" db="UniProtKB">
        <authorList>
            <consortium name="Ensembl"/>
        </authorList>
    </citation>
    <scope>IDENTIFICATION</scope>
</reference>
<keyword evidence="3" id="KW-1185">Reference proteome</keyword>
<feature type="region of interest" description="Disordered" evidence="1">
    <location>
        <begin position="19"/>
        <end position="48"/>
    </location>
</feature>
<evidence type="ECO:0000313" key="2">
    <source>
        <dbReference type="Ensembl" id="ENSBIXP00000004451.1"/>
    </source>
</evidence>
<dbReference type="AlphaFoldDB" id="A0A4W2BZ30"/>
<protein>
    <submittedName>
        <fullName evidence="2">Uncharacterized protein</fullName>
    </submittedName>
</protein>
<proteinExistence type="predicted"/>
<evidence type="ECO:0000313" key="3">
    <source>
        <dbReference type="Proteomes" id="UP000314981"/>
    </source>
</evidence>
<name>A0A4W2BZ30_BOBOX</name>
<accession>A0A4W2BZ30</accession>
<evidence type="ECO:0000256" key="1">
    <source>
        <dbReference type="SAM" id="MobiDB-lite"/>
    </source>
</evidence>